<sequence length="369" mass="40267">MQQHSSLQAILIAYHNDPPNPLPNVDPNIAAIAGDVANLTAAVQALNQAIQATNNKVANIIDNWPGANANAPVPVFTLSPVTAAVDNLIDFSTKHGAQLYKTGCSSLPTSFSMNAAGVLLFQREMLNRVKAMGWDSAIQGVIMFANADGDLINVITDFGRISHASILAGADRFINGAQHNQGAAQGNHMMAHSITSTIFADKQSQFLAYKLRYETSPNGSNEKIIVAASYWKTIMELTLLDCTVTNSVLRNDLCNVGQFCINSNGDIDAIIDPVTLKYTQLYSHQEDMPDLPESLIAAFKDNVDDDNFSKYWDKKHSDFWDGEPVMANITLEQILIWAKTKFNLLVLQKKWGGGQIQGNGGYHWSQGPS</sequence>
<evidence type="ECO:0000313" key="3">
    <source>
        <dbReference type="Proteomes" id="UP001516023"/>
    </source>
</evidence>
<dbReference type="AlphaFoldDB" id="A0ABD3PNU4"/>
<protein>
    <submittedName>
        <fullName evidence="2">Uncharacterized protein</fullName>
    </submittedName>
</protein>
<comment type="caution">
    <text evidence="2">The sequence shown here is derived from an EMBL/GenBank/DDBJ whole genome shotgun (WGS) entry which is preliminary data.</text>
</comment>
<evidence type="ECO:0000313" key="2">
    <source>
        <dbReference type="EMBL" id="KAL3789759.1"/>
    </source>
</evidence>
<keyword evidence="3" id="KW-1185">Reference proteome</keyword>
<feature type="coiled-coil region" evidence="1">
    <location>
        <begin position="36"/>
        <end position="63"/>
    </location>
</feature>
<evidence type="ECO:0000256" key="1">
    <source>
        <dbReference type="SAM" id="Coils"/>
    </source>
</evidence>
<name>A0ABD3PNU4_9STRA</name>
<accession>A0ABD3PNU4</accession>
<dbReference type="EMBL" id="JABMIG020000136">
    <property type="protein sequence ID" value="KAL3789759.1"/>
    <property type="molecule type" value="Genomic_DNA"/>
</dbReference>
<proteinExistence type="predicted"/>
<keyword evidence="1" id="KW-0175">Coiled coil</keyword>
<organism evidence="2 3">
    <name type="scientific">Cyclotella cryptica</name>
    <dbReference type="NCBI Taxonomy" id="29204"/>
    <lineage>
        <taxon>Eukaryota</taxon>
        <taxon>Sar</taxon>
        <taxon>Stramenopiles</taxon>
        <taxon>Ochrophyta</taxon>
        <taxon>Bacillariophyta</taxon>
        <taxon>Coscinodiscophyceae</taxon>
        <taxon>Thalassiosirophycidae</taxon>
        <taxon>Stephanodiscales</taxon>
        <taxon>Stephanodiscaceae</taxon>
        <taxon>Cyclotella</taxon>
    </lineage>
</organism>
<reference evidence="2 3" key="1">
    <citation type="journal article" date="2020" name="G3 (Bethesda)">
        <title>Improved Reference Genome for Cyclotella cryptica CCMP332, a Model for Cell Wall Morphogenesis, Salinity Adaptation, and Lipid Production in Diatoms (Bacillariophyta).</title>
        <authorList>
            <person name="Roberts W.R."/>
            <person name="Downey K.M."/>
            <person name="Ruck E.C."/>
            <person name="Traller J.C."/>
            <person name="Alverson A.J."/>
        </authorList>
    </citation>
    <scope>NUCLEOTIDE SEQUENCE [LARGE SCALE GENOMIC DNA]</scope>
    <source>
        <strain evidence="2 3">CCMP332</strain>
    </source>
</reference>
<dbReference type="Proteomes" id="UP001516023">
    <property type="component" value="Unassembled WGS sequence"/>
</dbReference>
<gene>
    <name evidence="2" type="ORF">HJC23_006752</name>
</gene>